<dbReference type="Pfam" id="PF12643">
    <property type="entry name" value="MazG-like"/>
    <property type="match status" value="1"/>
</dbReference>
<protein>
    <submittedName>
        <fullName evidence="1">Nucleotide pyrophosphohydrolase</fullName>
    </submittedName>
</protein>
<reference evidence="1" key="1">
    <citation type="submission" date="2020-10" db="EMBL/GenBank/DDBJ databases">
        <title>Connecting structure to function with the recovery of over 1000 high-quality activated sludge metagenome-assembled genomes encoding full-length rRNA genes using long-read sequencing.</title>
        <authorList>
            <person name="Singleton C.M."/>
            <person name="Petriglieri F."/>
            <person name="Kristensen J.M."/>
            <person name="Kirkegaard R.H."/>
            <person name="Michaelsen T.Y."/>
            <person name="Andersen M.H."/>
            <person name="Karst S.M."/>
            <person name="Dueholm M.S."/>
            <person name="Nielsen P.H."/>
            <person name="Albertsen M."/>
        </authorList>
    </citation>
    <scope>NUCLEOTIDE SEQUENCE</scope>
    <source>
        <strain evidence="1">OdNE_18-Q3-R46-58_BAT3C.305</strain>
    </source>
</reference>
<dbReference type="InterPro" id="IPR052555">
    <property type="entry name" value="dCTP_Pyrophosphatase"/>
</dbReference>
<dbReference type="EMBL" id="JADKBR010000025">
    <property type="protein sequence ID" value="MBK8892206.1"/>
    <property type="molecule type" value="Genomic_DNA"/>
</dbReference>
<evidence type="ECO:0000313" key="2">
    <source>
        <dbReference type="Proteomes" id="UP000808146"/>
    </source>
</evidence>
<dbReference type="PANTHER" id="PTHR46523:SF1">
    <property type="entry name" value="DCTP PYROPHOSPHATASE 1"/>
    <property type="match status" value="1"/>
</dbReference>
<dbReference type="GO" id="GO:0047429">
    <property type="term" value="F:nucleoside triphosphate diphosphatase activity"/>
    <property type="evidence" value="ECO:0007669"/>
    <property type="project" value="InterPro"/>
</dbReference>
<dbReference type="PANTHER" id="PTHR46523">
    <property type="entry name" value="DCTP PYROPHOSPHATASE 1"/>
    <property type="match status" value="1"/>
</dbReference>
<gene>
    <name evidence="1" type="ORF">IPN75_18505</name>
</gene>
<organism evidence="1 2">
    <name type="scientific">Candidatus Dechloromonas phosphorivorans</name>
    <dbReference type="NCBI Taxonomy" id="2899244"/>
    <lineage>
        <taxon>Bacteria</taxon>
        <taxon>Pseudomonadati</taxon>
        <taxon>Pseudomonadota</taxon>
        <taxon>Betaproteobacteria</taxon>
        <taxon>Rhodocyclales</taxon>
        <taxon>Azonexaceae</taxon>
        <taxon>Dechloromonas</taxon>
    </lineage>
</organism>
<dbReference type="Gene3D" id="1.10.287.1080">
    <property type="entry name" value="MazG-like"/>
    <property type="match status" value="1"/>
</dbReference>
<proteinExistence type="predicted"/>
<evidence type="ECO:0000313" key="1">
    <source>
        <dbReference type="EMBL" id="MBK8892206.1"/>
    </source>
</evidence>
<accession>A0A9D7QJ79</accession>
<comment type="caution">
    <text evidence="1">The sequence shown here is derived from an EMBL/GenBank/DDBJ whole genome shotgun (WGS) entry which is preliminary data.</text>
</comment>
<dbReference type="CDD" id="cd11537">
    <property type="entry name" value="NTP-PPase_RS21-C6_like"/>
    <property type="match status" value="1"/>
</dbReference>
<dbReference type="Proteomes" id="UP000808146">
    <property type="component" value="Unassembled WGS sequence"/>
</dbReference>
<dbReference type="SUPFAM" id="SSF101386">
    <property type="entry name" value="all-alpha NTP pyrophosphatases"/>
    <property type="match status" value="1"/>
</dbReference>
<dbReference type="PIRSF" id="PIRSF029826">
    <property type="entry name" value="UCP029826_pph"/>
    <property type="match status" value="1"/>
</dbReference>
<dbReference type="GO" id="GO:0009143">
    <property type="term" value="P:nucleoside triphosphate catabolic process"/>
    <property type="evidence" value="ECO:0007669"/>
    <property type="project" value="InterPro"/>
</dbReference>
<name>A0A9D7QJ79_9RHOO</name>
<sequence>MSDFEALTAAVLEFRDARDWRQFHSLRNLIVSLNLEAAELLELTQWKNDAEVEALPVDRQSAEALRDECADILLYLLLIADVAGIDLAAAARAKLVKNSEKYPVAKAHGSRAKYSELG</sequence>
<dbReference type="AlphaFoldDB" id="A0A9D7QJ79"/>
<dbReference type="InterPro" id="IPR025984">
    <property type="entry name" value="DCTPP"/>
</dbReference>